<evidence type="ECO:0000256" key="2">
    <source>
        <dbReference type="ARBA" id="ARBA00012438"/>
    </source>
</evidence>
<dbReference type="SUPFAM" id="SSF55781">
    <property type="entry name" value="GAF domain-like"/>
    <property type="match status" value="1"/>
</dbReference>
<dbReference type="InterPro" id="IPR005467">
    <property type="entry name" value="His_kinase_dom"/>
</dbReference>
<dbReference type="InterPro" id="IPR036890">
    <property type="entry name" value="HATPase_C_sf"/>
</dbReference>
<dbReference type="Pfam" id="PF02518">
    <property type="entry name" value="HATPase_c"/>
    <property type="match status" value="1"/>
</dbReference>
<protein>
    <recommendedName>
        <fullName evidence="2">histidine kinase</fullName>
        <ecNumber evidence="2">2.7.13.3</ecNumber>
    </recommendedName>
</protein>
<gene>
    <name evidence="6" type="ORF">NR989_01210</name>
</gene>
<reference evidence="6 7" key="1">
    <citation type="submission" date="2022-06" db="EMBL/GenBank/DDBJ databases">
        <title>Thiomicrohabdus sp. nov, an obligately chemolithoautotrophic, sulfur-oxidizing bacterium isolated from beach of Guanyin Mountain. Amoy.</title>
        <authorList>
            <person name="Zhu H."/>
        </authorList>
    </citation>
    <scope>NUCLEOTIDE SEQUENCE [LARGE SCALE GENOMIC DNA]</scope>
    <source>
        <strain evidence="6 7">XGS-01</strain>
    </source>
</reference>
<keyword evidence="6" id="KW-0418">Kinase</keyword>
<dbReference type="SMART" id="SM00065">
    <property type="entry name" value="GAF"/>
    <property type="match status" value="1"/>
</dbReference>
<feature type="coiled-coil region" evidence="4">
    <location>
        <begin position="166"/>
        <end position="218"/>
    </location>
</feature>
<evidence type="ECO:0000256" key="3">
    <source>
        <dbReference type="ARBA" id="ARBA00022553"/>
    </source>
</evidence>
<dbReference type="InterPro" id="IPR004358">
    <property type="entry name" value="Sig_transdc_His_kin-like_C"/>
</dbReference>
<dbReference type="InterPro" id="IPR036097">
    <property type="entry name" value="HisK_dim/P_sf"/>
</dbReference>
<dbReference type="Gene3D" id="3.30.450.40">
    <property type="match status" value="1"/>
</dbReference>
<evidence type="ECO:0000259" key="5">
    <source>
        <dbReference type="PROSITE" id="PS50109"/>
    </source>
</evidence>
<dbReference type="RefSeq" id="WP_275595149.1">
    <property type="nucleotide sequence ID" value="NZ_CP102381.1"/>
</dbReference>
<dbReference type="Gene3D" id="3.30.565.10">
    <property type="entry name" value="Histidine kinase-like ATPase, C-terminal domain"/>
    <property type="match status" value="1"/>
</dbReference>
<dbReference type="InterPro" id="IPR003661">
    <property type="entry name" value="HisK_dim/P_dom"/>
</dbReference>
<dbReference type="SMART" id="SM00387">
    <property type="entry name" value="HATPase_c"/>
    <property type="match status" value="1"/>
</dbReference>
<dbReference type="SUPFAM" id="SSF55874">
    <property type="entry name" value="ATPase domain of HSP90 chaperone/DNA topoisomerase II/histidine kinase"/>
    <property type="match status" value="1"/>
</dbReference>
<dbReference type="CDD" id="cd00082">
    <property type="entry name" value="HisKA"/>
    <property type="match status" value="1"/>
</dbReference>
<name>A0ABY8CBN1_9GAMM</name>
<evidence type="ECO:0000256" key="4">
    <source>
        <dbReference type="SAM" id="Coils"/>
    </source>
</evidence>
<dbReference type="EC" id="2.7.13.3" evidence="2"/>
<sequence>MSSIHSLYNKALLQLSLSPTIEGGDYQKAAELIAKSATVGLNVTRTSIWSLDPGFHEMVCICLYDNGSFQEDFVGYRLSEDDFPKYFKALAEQRTILASDARTHKDTAEFTESYLQPLNIYSMLDAPIRKEGKAVGIICCEQTKEIKEWTVEDESFVGALTDIAGRSLIAVDHRKAEKELKQLNEELEQRIAERTKNLEETIEELQNTQKQLVESEKLASLGSLVAGVSHEVNTPLGVGLTSSTLLKEKVQHLNTLFDSQKLSQSALTDFLKDARETCDILENNLHKAANLITNFKQLAVNQSSDQIFTFNVYETLHASLVSLNHILKKGHIKSKLNCDKALKITSNAGELSQIATNLILNASIHAFNENSVDPSIEINVTEPSHNELEIRFSDNGKGMSEDIMKKAFEPFFTTKRGQGGSGLGLHLVYNLVTQKFKGNIVIESELNHGTSFIINFPTRLENS</sequence>
<dbReference type="Pfam" id="PF01590">
    <property type="entry name" value="GAF"/>
    <property type="match status" value="1"/>
</dbReference>
<accession>A0ABY8CBN1</accession>
<evidence type="ECO:0000313" key="7">
    <source>
        <dbReference type="Proteomes" id="UP001222275"/>
    </source>
</evidence>
<dbReference type="SUPFAM" id="SSF47384">
    <property type="entry name" value="Homodimeric domain of signal transducing histidine kinase"/>
    <property type="match status" value="1"/>
</dbReference>
<dbReference type="PRINTS" id="PR00344">
    <property type="entry name" value="BCTRLSENSOR"/>
</dbReference>
<dbReference type="Gene3D" id="1.10.287.130">
    <property type="match status" value="1"/>
</dbReference>
<evidence type="ECO:0000313" key="6">
    <source>
        <dbReference type="EMBL" id="WEJ62892.1"/>
    </source>
</evidence>
<dbReference type="Proteomes" id="UP001222275">
    <property type="component" value="Chromosome"/>
</dbReference>
<keyword evidence="4" id="KW-0175">Coiled coil</keyword>
<feature type="domain" description="Histidine kinase" evidence="5">
    <location>
        <begin position="227"/>
        <end position="460"/>
    </location>
</feature>
<dbReference type="EMBL" id="CP102381">
    <property type="protein sequence ID" value="WEJ62892.1"/>
    <property type="molecule type" value="Genomic_DNA"/>
</dbReference>
<dbReference type="GO" id="GO:0016301">
    <property type="term" value="F:kinase activity"/>
    <property type="evidence" value="ECO:0007669"/>
    <property type="project" value="UniProtKB-KW"/>
</dbReference>
<evidence type="ECO:0000256" key="1">
    <source>
        <dbReference type="ARBA" id="ARBA00000085"/>
    </source>
</evidence>
<dbReference type="PROSITE" id="PS50109">
    <property type="entry name" value="HIS_KIN"/>
    <property type="match status" value="1"/>
</dbReference>
<dbReference type="PANTHER" id="PTHR43065">
    <property type="entry name" value="SENSOR HISTIDINE KINASE"/>
    <property type="match status" value="1"/>
</dbReference>
<dbReference type="PANTHER" id="PTHR43065:SF42">
    <property type="entry name" value="TWO-COMPONENT SENSOR PPRA"/>
    <property type="match status" value="1"/>
</dbReference>
<keyword evidence="7" id="KW-1185">Reference proteome</keyword>
<organism evidence="6 7">
    <name type="scientific">Thiomicrorhabdus lithotrophica</name>
    <dbReference type="NCBI Taxonomy" id="2949997"/>
    <lineage>
        <taxon>Bacteria</taxon>
        <taxon>Pseudomonadati</taxon>
        <taxon>Pseudomonadota</taxon>
        <taxon>Gammaproteobacteria</taxon>
        <taxon>Thiotrichales</taxon>
        <taxon>Piscirickettsiaceae</taxon>
        <taxon>Thiomicrorhabdus</taxon>
    </lineage>
</organism>
<keyword evidence="6" id="KW-0808">Transferase</keyword>
<dbReference type="InterPro" id="IPR003018">
    <property type="entry name" value="GAF"/>
</dbReference>
<keyword evidence="3" id="KW-0597">Phosphoprotein</keyword>
<dbReference type="InterPro" id="IPR003594">
    <property type="entry name" value="HATPase_dom"/>
</dbReference>
<proteinExistence type="predicted"/>
<dbReference type="InterPro" id="IPR029016">
    <property type="entry name" value="GAF-like_dom_sf"/>
</dbReference>
<comment type="catalytic activity">
    <reaction evidence="1">
        <text>ATP + protein L-histidine = ADP + protein N-phospho-L-histidine.</text>
        <dbReference type="EC" id="2.7.13.3"/>
    </reaction>
</comment>